<reference evidence="3 4" key="3">
    <citation type="submission" date="2020-04" db="EMBL/GenBank/DDBJ databases">
        <title>Whole-genome sequencing of Vibrio spp. from China reveals different genetic environments of blaCTX-M-14 among diverse lineages.</title>
        <authorList>
            <person name="Zheng Z."/>
            <person name="Ye L."/>
            <person name="Chen S."/>
        </authorList>
    </citation>
    <scope>NUCLEOTIDE SEQUENCE [LARGE SCALE GENOMIC DNA]</scope>
    <source>
        <strain evidence="3 4">Vb0551</strain>
    </source>
</reference>
<reference evidence="2" key="1">
    <citation type="journal article" date="2018" name="Genome Biol.">
        <title>SKESA: strategic k-mer extension for scrupulous assemblies.</title>
        <authorList>
            <person name="Souvorov A."/>
            <person name="Agarwala R."/>
            <person name="Lipman D.J."/>
        </authorList>
    </citation>
    <scope>NUCLEOTIDE SEQUENCE</scope>
    <source>
        <strain evidence="2">1930</strain>
    </source>
</reference>
<dbReference type="Gene3D" id="3.40.50.300">
    <property type="entry name" value="P-loop containing nucleotide triphosphate hydrolases"/>
    <property type="match status" value="2"/>
</dbReference>
<dbReference type="PANTHER" id="PTHR32182:SF22">
    <property type="entry name" value="ATP-DEPENDENT ENDONUCLEASE, OLD FAMILY-RELATED"/>
    <property type="match status" value="1"/>
</dbReference>
<dbReference type="RefSeq" id="WP_025789590.1">
    <property type="nucleotide sequence ID" value="NZ_CAJDZF010000044.1"/>
</dbReference>
<organism evidence="3 4">
    <name type="scientific">Vibrio parahaemolyticus</name>
    <dbReference type="NCBI Taxonomy" id="670"/>
    <lineage>
        <taxon>Bacteria</taxon>
        <taxon>Pseudomonadati</taxon>
        <taxon>Pseudomonadota</taxon>
        <taxon>Gammaproteobacteria</taxon>
        <taxon>Vibrionales</taxon>
        <taxon>Vibrionaceae</taxon>
        <taxon>Vibrio</taxon>
    </lineage>
</organism>
<reference evidence="2" key="2">
    <citation type="submission" date="2019-12" db="EMBL/GenBank/DDBJ databases">
        <authorList>
            <consortium name="NCBI Pathogen Detection Project"/>
        </authorList>
    </citation>
    <scope>NUCLEOTIDE SEQUENCE</scope>
    <source>
        <strain evidence="2">1930</strain>
    </source>
</reference>
<evidence type="ECO:0000313" key="3">
    <source>
        <dbReference type="EMBL" id="NMU86166.1"/>
    </source>
</evidence>
<comment type="caution">
    <text evidence="3">The sequence shown here is derived from an EMBL/GenBank/DDBJ whole genome shotgun (WGS) entry which is preliminary data.</text>
</comment>
<sequence>MIKNEYLRFLQTLNAEEVSAGVRKVANLVFAHFEEVYPLGTTQGKRVKKVASLASNQWANLSDAIAEVTYETGNAGKMFKQLKSIEIGPFRGFAKKESLSLHSLLVLIYGPNGTGKSSFCEALEYGLLGAVEEAQNKRFRNQDDYLKNAHTNSFSPPQILGVDHQGNDVVLQPDESLYRFCFVEKNRIDSFSRIAAQAPAKQMELISTLFGLDSFNEFVKNFSPEIDGKYIDLVGEKSVQLNLKRQTLVGHQQQIEQNNTNLKQLGGEEAALAQQYRLGCTYNQMMIELNGDDQNPGLISKLETDLQQPVYAKSGLTQARLAIIRSEINTNLANYNASQQELVNASQQVSFKQLYESVSKLQANSPDKCPACKTPLTQTALNPYAHADEELQKLQHLAVLQAKSQEYYQSLNQSLAELSQVINVSCDRLTANPLHKFRLASNIQPTIKWFNSMLQPSQGGYTAWQHLEAQVQQLEQSDTAIEQQVQVRTAKQQELNRLRGFAKSITVLQTRRQTAQTTFEKATQAIASFDQENAELISSVEGEKHVVARNKEIVSAYASFVEKLNAYKNALPVKLVADLSEKVTELYNAFNRYDSPNDKLAAVQLPLGQNQRLKISFQAEPEKHFDALHVLSEGHIRCLGLAILLAKNIKTDCPLLIFDDPVNAIDDEHRQAIRETLFKDEFFNAKQIIMACHGEEFFKDTHQTIGSKAAKSAESYIFMPQKGERHVQVLSLQRPKNYVLAASELYAQAEYRDALMSSRRALEHLCEKAWLHYGKHCDNTDKPISVSRRTPHAPWDLRALADNLRSKLNKSKAAIPNKADIVVALDSLLGVGGQDPHWVYLNKGTHEETDRVEFENGTVGTIVSSLDALDKALEV</sequence>
<feature type="domain" description="RecF/RecN/SMC N-terminal" evidence="1">
    <location>
        <begin position="82"/>
        <end position="710"/>
    </location>
</feature>
<evidence type="ECO:0000259" key="1">
    <source>
        <dbReference type="Pfam" id="PF02463"/>
    </source>
</evidence>
<dbReference type="EMBL" id="JABCLB010002390">
    <property type="protein sequence ID" value="NMU86166.1"/>
    <property type="molecule type" value="Genomic_DNA"/>
</dbReference>
<dbReference type="Proteomes" id="UP000856022">
    <property type="component" value="Unassembled WGS sequence"/>
</dbReference>
<evidence type="ECO:0000313" key="4">
    <source>
        <dbReference type="Proteomes" id="UP000518904"/>
    </source>
</evidence>
<dbReference type="PANTHER" id="PTHR32182">
    <property type="entry name" value="DNA REPLICATION AND REPAIR PROTEIN RECF"/>
    <property type="match status" value="1"/>
</dbReference>
<protein>
    <submittedName>
        <fullName evidence="3">AAA family ATPase</fullName>
    </submittedName>
</protein>
<evidence type="ECO:0000313" key="2">
    <source>
        <dbReference type="EMBL" id="HAS6677185.1"/>
    </source>
</evidence>
<dbReference type="GO" id="GO:0000731">
    <property type="term" value="P:DNA synthesis involved in DNA repair"/>
    <property type="evidence" value="ECO:0007669"/>
    <property type="project" value="TreeGrafter"/>
</dbReference>
<dbReference type="AlphaFoldDB" id="A0A2R9VU89"/>
<dbReference type="Proteomes" id="UP000518904">
    <property type="component" value="Unassembled WGS sequence"/>
</dbReference>
<proteinExistence type="predicted"/>
<dbReference type="GO" id="GO:0006302">
    <property type="term" value="P:double-strand break repair"/>
    <property type="evidence" value="ECO:0007669"/>
    <property type="project" value="TreeGrafter"/>
</dbReference>
<dbReference type="EMBL" id="DACQKT010000003">
    <property type="protein sequence ID" value="HAS6677185.1"/>
    <property type="molecule type" value="Genomic_DNA"/>
</dbReference>
<dbReference type="SUPFAM" id="SSF52540">
    <property type="entry name" value="P-loop containing nucleoside triphosphate hydrolases"/>
    <property type="match status" value="1"/>
</dbReference>
<dbReference type="InterPro" id="IPR027417">
    <property type="entry name" value="P-loop_NTPase"/>
</dbReference>
<dbReference type="Pfam" id="PF02463">
    <property type="entry name" value="SMC_N"/>
    <property type="match status" value="1"/>
</dbReference>
<gene>
    <name evidence="3" type="ORF">HKB16_25280</name>
    <name evidence="2" type="ORF">I7278_10235</name>
</gene>
<accession>A0A2R9VU89</accession>
<name>A0A2R9VU89_VIBPH</name>
<dbReference type="InterPro" id="IPR003395">
    <property type="entry name" value="RecF/RecN/SMC_N"/>
</dbReference>